<dbReference type="SUPFAM" id="SSF101447">
    <property type="entry name" value="Formin homology 2 domain (FH2 domain)"/>
    <property type="match status" value="1"/>
</dbReference>
<sequence length="663" mass="72809">MAQAIWTTVASMRMLLRFLFRSALGGAEPRSPGDKFDAQDLLLYLQENERYEVYDVFERADGTRLPAARRLWDETVEEHADSGERQEESIARASGAVPIASPVSARKKESWVLLTASESLACVSPVPPPLPRRVPSSPPPPPPKAKGPPVKAPLPKAKSAAVRKAPPPPFGKRLHWKLLPATSLEDTIFKELKPWQQVSPLDTQQLQRLFAPAPRERPSVASEESSQSGVVAMHKPAPSVPNGTRGSRCQVCLLDASRATNLAIVLRQVTVPMEELSEALHWLRLSHPVPMDMLEHIYDNLLPLLLESTDLLKYSGPAEVLRDVERQLLPLARLPRLKARVRTMLFSKSLTITHGSLLSQVRALQGACNEVRCSASFRRVLETVLRVGNYLNHGVDTPDDGGEVRGFAIESLLRLRDFRAAQGGDVSALHCVVLHLMPADAHLCAQLRSDLPCLLASSPCVGEGISDLREAVGRFQSEIDLVQCEIDRFGDSYRLEGEIDGAGPLMALQQLVEDATEIANTLNSQLSSALEATWSLLEYFGERRGEPTQDRWAASDYATVERFFSTVREFTTSLEDCWREVVDQPRKLRIEGMPVESAGSALACDDSPSHSRAPPEAAARCEDAPRRRAAALAAEVASARQGPSHVPRRVVRCSPGVSLAEGQ</sequence>
<feature type="signal peptide" evidence="2">
    <location>
        <begin position="1"/>
        <end position="25"/>
    </location>
</feature>
<dbReference type="InterPro" id="IPR042201">
    <property type="entry name" value="FH2_Formin_sf"/>
</dbReference>
<feature type="region of interest" description="Disordered" evidence="1">
    <location>
        <begin position="124"/>
        <end position="168"/>
    </location>
</feature>
<name>A0A7S1AN09_NOCSC</name>
<evidence type="ECO:0000259" key="3">
    <source>
        <dbReference type="PROSITE" id="PS51444"/>
    </source>
</evidence>
<feature type="chain" id="PRO_5031220385" description="FH2 domain-containing protein" evidence="2">
    <location>
        <begin position="26"/>
        <end position="663"/>
    </location>
</feature>
<proteinExistence type="predicted"/>
<accession>A0A7S1AN09</accession>
<feature type="region of interest" description="Disordered" evidence="1">
    <location>
        <begin position="213"/>
        <end position="244"/>
    </location>
</feature>
<evidence type="ECO:0000256" key="2">
    <source>
        <dbReference type="SAM" id="SignalP"/>
    </source>
</evidence>
<dbReference type="AlphaFoldDB" id="A0A7S1AN09"/>
<organism evidence="4">
    <name type="scientific">Noctiluca scintillans</name>
    <name type="common">Sea sparkle</name>
    <name type="synonym">Red tide dinoflagellate</name>
    <dbReference type="NCBI Taxonomy" id="2966"/>
    <lineage>
        <taxon>Eukaryota</taxon>
        <taxon>Sar</taxon>
        <taxon>Alveolata</taxon>
        <taxon>Dinophyceae</taxon>
        <taxon>Noctilucales</taxon>
        <taxon>Noctilucaceae</taxon>
        <taxon>Noctiluca</taxon>
    </lineage>
</organism>
<protein>
    <recommendedName>
        <fullName evidence="3">FH2 domain-containing protein</fullName>
    </recommendedName>
</protein>
<dbReference type="SMART" id="SM00498">
    <property type="entry name" value="FH2"/>
    <property type="match status" value="1"/>
</dbReference>
<gene>
    <name evidence="4" type="ORF">NSCI0253_LOCUS33938</name>
</gene>
<feature type="compositionally biased region" description="Low complexity" evidence="1">
    <location>
        <begin position="153"/>
        <end position="162"/>
    </location>
</feature>
<keyword evidence="2" id="KW-0732">Signal</keyword>
<dbReference type="Gene3D" id="1.20.58.2220">
    <property type="entry name" value="Formin, FH2 domain"/>
    <property type="match status" value="1"/>
</dbReference>
<dbReference type="PANTHER" id="PTHR45725">
    <property type="entry name" value="FORMIN HOMOLOGY 2 FAMILY MEMBER"/>
    <property type="match status" value="1"/>
</dbReference>
<dbReference type="Pfam" id="PF02181">
    <property type="entry name" value="FH2"/>
    <property type="match status" value="1"/>
</dbReference>
<evidence type="ECO:0000313" key="4">
    <source>
        <dbReference type="EMBL" id="CAD8859584.1"/>
    </source>
</evidence>
<feature type="domain" description="FH2" evidence="3">
    <location>
        <begin position="161"/>
        <end position="600"/>
    </location>
</feature>
<feature type="region of interest" description="Disordered" evidence="1">
    <location>
        <begin position="599"/>
        <end position="625"/>
    </location>
</feature>
<feature type="compositionally biased region" description="Pro residues" evidence="1">
    <location>
        <begin position="125"/>
        <end position="152"/>
    </location>
</feature>
<dbReference type="PROSITE" id="PS51444">
    <property type="entry name" value="FH2"/>
    <property type="match status" value="1"/>
</dbReference>
<reference evidence="4" key="1">
    <citation type="submission" date="2021-01" db="EMBL/GenBank/DDBJ databases">
        <authorList>
            <person name="Corre E."/>
            <person name="Pelletier E."/>
            <person name="Niang G."/>
            <person name="Scheremetjew M."/>
            <person name="Finn R."/>
            <person name="Kale V."/>
            <person name="Holt S."/>
            <person name="Cochrane G."/>
            <person name="Meng A."/>
            <person name="Brown T."/>
            <person name="Cohen L."/>
        </authorList>
    </citation>
    <scope>NUCLEOTIDE SEQUENCE</scope>
</reference>
<dbReference type="PANTHER" id="PTHR45725:SF1">
    <property type="entry name" value="DISHEVELLED ASSOCIATED ACTIVATOR OF MORPHOGENESIS, ISOFORM D"/>
    <property type="match status" value="1"/>
</dbReference>
<dbReference type="InterPro" id="IPR051425">
    <property type="entry name" value="Formin_Homology"/>
</dbReference>
<dbReference type="InterPro" id="IPR015425">
    <property type="entry name" value="FH2_Formin"/>
</dbReference>
<evidence type="ECO:0000256" key="1">
    <source>
        <dbReference type="SAM" id="MobiDB-lite"/>
    </source>
</evidence>
<dbReference type="EMBL" id="HBFQ01047609">
    <property type="protein sequence ID" value="CAD8859584.1"/>
    <property type="molecule type" value="Transcribed_RNA"/>
</dbReference>